<dbReference type="RefSeq" id="WP_004066704.1">
    <property type="nucleotide sequence ID" value="NZ_LGFD01000085.1"/>
</dbReference>
<dbReference type="AlphaFoldDB" id="A0A101EJS0"/>
<sequence>MDFDLFMERYGYKILLGIMAVVIIGLFAIPALGIARLIKTYGLEVGLMFIIVAAAYGFIVWRKSSEAYAKAHGKYFYDDKWYKRR</sequence>
<accession>A0A101EJS0</accession>
<comment type="caution">
    <text evidence="2">The sequence shown here is derived from an EMBL/GenBank/DDBJ whole genome shotgun (WGS) entry which is preliminary data.</text>
</comment>
<evidence type="ECO:0000313" key="2">
    <source>
        <dbReference type="EMBL" id="KUK16653.1"/>
    </source>
</evidence>
<gene>
    <name evidence="2" type="ORF">XD54_2053</name>
</gene>
<keyword evidence="1" id="KW-0472">Membrane</keyword>
<dbReference type="GeneID" id="16549651"/>
<evidence type="ECO:0000313" key="3">
    <source>
        <dbReference type="Proteomes" id="UP000053911"/>
    </source>
</evidence>
<dbReference type="Proteomes" id="UP000053911">
    <property type="component" value="Unassembled WGS sequence"/>
</dbReference>
<name>A0A101EJS0_9EURY</name>
<keyword evidence="1" id="KW-0812">Transmembrane</keyword>
<keyword evidence="1" id="KW-1133">Transmembrane helix</keyword>
<evidence type="ECO:0000256" key="1">
    <source>
        <dbReference type="SAM" id="Phobius"/>
    </source>
</evidence>
<reference evidence="3" key="1">
    <citation type="journal article" date="2015" name="MBio">
        <title>Genome-Resolved Metagenomic Analysis Reveals Roles for Candidate Phyla and Other Microbial Community Members in Biogeochemical Transformations in Oil Reservoirs.</title>
        <authorList>
            <person name="Hu P."/>
            <person name="Tom L."/>
            <person name="Singh A."/>
            <person name="Thomas B.C."/>
            <person name="Baker B.J."/>
            <person name="Piceno Y.M."/>
            <person name="Andersen G.L."/>
            <person name="Banfield J.F."/>
        </authorList>
    </citation>
    <scope>NUCLEOTIDE SEQUENCE [LARGE SCALE GENOMIC DNA]</scope>
</reference>
<feature type="transmembrane region" description="Helical" evidence="1">
    <location>
        <begin position="41"/>
        <end position="61"/>
    </location>
</feature>
<protein>
    <submittedName>
        <fullName evidence="2">Uncharacterized protein</fullName>
    </submittedName>
</protein>
<organism evidence="2 3">
    <name type="scientific">Thermococcus sibiricus</name>
    <dbReference type="NCBI Taxonomy" id="172049"/>
    <lineage>
        <taxon>Archaea</taxon>
        <taxon>Methanobacteriati</taxon>
        <taxon>Methanobacteriota</taxon>
        <taxon>Thermococci</taxon>
        <taxon>Thermococcales</taxon>
        <taxon>Thermococcaceae</taxon>
        <taxon>Thermococcus</taxon>
    </lineage>
</organism>
<proteinExistence type="predicted"/>
<feature type="transmembrane region" description="Helical" evidence="1">
    <location>
        <begin position="12"/>
        <end position="35"/>
    </location>
</feature>
<dbReference type="EMBL" id="LGFD01000085">
    <property type="protein sequence ID" value="KUK16653.1"/>
    <property type="molecule type" value="Genomic_DNA"/>
</dbReference>
<dbReference type="PATRIC" id="fig|172049.5.peg.558"/>